<dbReference type="GO" id="GO:0051879">
    <property type="term" value="F:Hsp90 protein binding"/>
    <property type="evidence" value="ECO:0007669"/>
    <property type="project" value="TreeGrafter"/>
</dbReference>
<sequence length="790" mass="89390">MAESDLTEQEWKEKGNKEFNKGDWSEALSNYTNALKLPKGGNAEKEMFYRNRAAAYLKLGDYEKAIKDCNTSLKICCNKALYRRCQALQALKRFEEAYRDAEIIMSSDPNNKVIQPVKERLHEIVQDCRKDSHLSATISQMLDLAFNVSADKKKREIAMTSLLALARDEASAEEIFQKEAVTKIAQLIKVEENEKVICSAIRIVGEVCKNNIKRTESVVRYVGLLWCLEVMNSTSPKIVNASQYCLQNILNTYSGMNNERDANPDKTLCETHKNELDMILSCLLNSVTNKTITGLARDAIIELITHNIHTALNWAEQLVELRGLQKLLEIASQLEEYESSFDITSSTRNIISICFAKIYENTYCNDDKRTFINATEEFIGNNLLKFDTESKVRIVLAITTLVFGSLDVAEAVIFEPEIFKMIFAMSKTDDILQQKVVCECIVAVVTKSKKVSVFIRQSVNILENLYQSEDDSIRIRALVGFCKLSKFDKSILSDCTTIEPFADGATKKLAKVCTQVLINHKKRKDIRKWAVEGLSYLTSNVEVKKELIKDRQAVKAMIELAETNDQSVIFGLTIILVNLCDAYDKKEFIPEMTELVMFIRRYFSEEYLTKDGNDFVKKRRCVLANEGVTGALVNLAKTDSWNCKELIARVFKAICSQHNLRKIVVDEGGMEALLSLSLNGTDKGKKYASRALVHIAYTILPEIAVSGQIIMQAVRPIINLLNSECSVNENCETLTALCNLASINDSMRKHIFKEAGFEKIEDYMHDDNNMLKRTSAQLINNLVLCHEVAI</sequence>
<dbReference type="SUPFAM" id="SSF48371">
    <property type="entry name" value="ARM repeat"/>
    <property type="match status" value="2"/>
</dbReference>
<evidence type="ECO:0000256" key="2">
    <source>
        <dbReference type="ARBA" id="ARBA00004216"/>
    </source>
</evidence>
<dbReference type="GeneID" id="112466670"/>
<dbReference type="AlphaFoldDB" id="A0A6J1R7N0"/>
<evidence type="ECO:0000256" key="5">
    <source>
        <dbReference type="ARBA" id="ARBA00022473"/>
    </source>
</evidence>
<dbReference type="InterPro" id="IPR011989">
    <property type="entry name" value="ARM-like"/>
</dbReference>
<evidence type="ECO:0000256" key="6">
    <source>
        <dbReference type="ARBA" id="ARBA00022490"/>
    </source>
</evidence>
<evidence type="ECO:0000256" key="8">
    <source>
        <dbReference type="ARBA" id="ARBA00022782"/>
    </source>
</evidence>
<evidence type="ECO:0000313" key="13">
    <source>
        <dbReference type="RefSeq" id="XP_024890662.1"/>
    </source>
</evidence>
<keyword evidence="8" id="KW-0221">Differentiation</keyword>
<dbReference type="GO" id="GO:0030018">
    <property type="term" value="C:Z disc"/>
    <property type="evidence" value="ECO:0007669"/>
    <property type="project" value="UniProtKB-SubCell"/>
</dbReference>
<feature type="non-terminal residue" evidence="13">
    <location>
        <position position="790"/>
    </location>
</feature>
<dbReference type="InterPro" id="IPR011990">
    <property type="entry name" value="TPR-like_helical_dom_sf"/>
</dbReference>
<gene>
    <name evidence="13" type="primary">LOC112466670</name>
</gene>
<dbReference type="InterPro" id="IPR016024">
    <property type="entry name" value="ARM-type_fold"/>
</dbReference>
<dbReference type="InterPro" id="IPR019734">
    <property type="entry name" value="TPR_rpt"/>
</dbReference>
<evidence type="ECO:0000256" key="1">
    <source>
        <dbReference type="ARBA" id="ARBA00004161"/>
    </source>
</evidence>
<evidence type="ECO:0000256" key="9">
    <source>
        <dbReference type="ARBA" id="ARBA00022803"/>
    </source>
</evidence>
<dbReference type="InterPro" id="IPR000225">
    <property type="entry name" value="Armadillo"/>
</dbReference>
<keyword evidence="9" id="KW-0802">TPR repeat</keyword>
<dbReference type="OrthoDB" id="199930at2759"/>
<keyword evidence="12" id="KW-1185">Reference proteome</keyword>
<dbReference type="RefSeq" id="XP_024890662.1">
    <property type="nucleotide sequence ID" value="XM_025034894.1"/>
</dbReference>
<evidence type="ECO:0000256" key="3">
    <source>
        <dbReference type="ARBA" id="ARBA00004556"/>
    </source>
</evidence>
<feature type="domain" description="UNC-45/Cro1/She4 central" evidence="11">
    <location>
        <begin position="304"/>
        <end position="484"/>
    </location>
</feature>
<evidence type="ECO:0000259" key="11">
    <source>
        <dbReference type="Pfam" id="PF11701"/>
    </source>
</evidence>
<dbReference type="GO" id="GO:0031672">
    <property type="term" value="C:A band"/>
    <property type="evidence" value="ECO:0007669"/>
    <property type="project" value="UniProtKB-SubCell"/>
</dbReference>
<name>A0A6J1R7N0_9HYME</name>
<keyword evidence="6" id="KW-0963">Cytoplasm</keyword>
<organism evidence="12 13">
    <name type="scientific">Temnothorax curvispinosus</name>
    <dbReference type="NCBI Taxonomy" id="300111"/>
    <lineage>
        <taxon>Eukaryota</taxon>
        <taxon>Metazoa</taxon>
        <taxon>Ecdysozoa</taxon>
        <taxon>Arthropoda</taxon>
        <taxon>Hexapoda</taxon>
        <taxon>Insecta</taxon>
        <taxon>Pterygota</taxon>
        <taxon>Neoptera</taxon>
        <taxon>Endopterygota</taxon>
        <taxon>Hymenoptera</taxon>
        <taxon>Apocrita</taxon>
        <taxon>Aculeata</taxon>
        <taxon>Formicoidea</taxon>
        <taxon>Formicidae</taxon>
        <taxon>Myrmicinae</taxon>
        <taxon>Temnothorax</taxon>
    </lineage>
</organism>
<comment type="subcellular location">
    <subcellularLocation>
        <location evidence="1">Cytoplasm</location>
        <location evidence="1">Myofibril</location>
        <location evidence="1">Sarcomere</location>
        <location evidence="1">A band</location>
    </subcellularLocation>
    <subcellularLocation>
        <location evidence="2">Cytoplasm</location>
        <location evidence="2">Myofibril</location>
        <location evidence="2">Sarcomere</location>
        <location evidence="2">Z line</location>
    </subcellularLocation>
    <subcellularLocation>
        <location evidence="3">Cytoplasm</location>
        <location evidence="3">Perinuclear region</location>
    </subcellularLocation>
</comment>
<dbReference type="PANTHER" id="PTHR45994">
    <property type="entry name" value="FI21225P1"/>
    <property type="match status" value="1"/>
</dbReference>
<dbReference type="InterPro" id="IPR024660">
    <property type="entry name" value="UCS_central_dom"/>
</dbReference>
<dbReference type="Proteomes" id="UP000504618">
    <property type="component" value="Unplaced"/>
</dbReference>
<keyword evidence="7" id="KW-0517">Myogenesis</keyword>
<dbReference type="GO" id="GO:0030154">
    <property type="term" value="P:cell differentiation"/>
    <property type="evidence" value="ECO:0007669"/>
    <property type="project" value="UniProtKB-KW"/>
</dbReference>
<dbReference type="Gene3D" id="1.25.10.10">
    <property type="entry name" value="Leucine-rich Repeat Variant"/>
    <property type="match status" value="2"/>
</dbReference>
<dbReference type="Pfam" id="PF11701">
    <property type="entry name" value="UNC45-central"/>
    <property type="match status" value="1"/>
</dbReference>
<dbReference type="SMART" id="SM00185">
    <property type="entry name" value="ARM"/>
    <property type="match status" value="5"/>
</dbReference>
<dbReference type="Gene3D" id="1.25.40.10">
    <property type="entry name" value="Tetratricopeptide repeat domain"/>
    <property type="match status" value="1"/>
</dbReference>
<dbReference type="GO" id="GO:0007517">
    <property type="term" value="P:muscle organ development"/>
    <property type="evidence" value="ECO:0007669"/>
    <property type="project" value="UniProtKB-KW"/>
</dbReference>
<proteinExistence type="predicted"/>
<evidence type="ECO:0000256" key="7">
    <source>
        <dbReference type="ARBA" id="ARBA00022541"/>
    </source>
</evidence>
<protein>
    <recommendedName>
        <fullName evidence="4">Protein unc-45 homolog B</fullName>
    </recommendedName>
</protein>
<evidence type="ECO:0000256" key="10">
    <source>
        <dbReference type="ARBA" id="ARBA00023186"/>
    </source>
</evidence>
<dbReference type="PANTHER" id="PTHR45994:SF1">
    <property type="entry name" value="FI21225P1"/>
    <property type="match status" value="1"/>
</dbReference>
<evidence type="ECO:0000256" key="4">
    <source>
        <dbReference type="ARBA" id="ARBA00020768"/>
    </source>
</evidence>
<reference evidence="13" key="1">
    <citation type="submission" date="2025-08" db="UniProtKB">
        <authorList>
            <consortium name="RefSeq"/>
        </authorList>
    </citation>
    <scope>IDENTIFICATION</scope>
    <source>
        <tissue evidence="13">Whole body</tissue>
    </source>
</reference>
<dbReference type="GO" id="GO:0048471">
    <property type="term" value="C:perinuclear region of cytoplasm"/>
    <property type="evidence" value="ECO:0007669"/>
    <property type="project" value="UniProtKB-SubCell"/>
</dbReference>
<dbReference type="SUPFAM" id="SSF48452">
    <property type="entry name" value="TPR-like"/>
    <property type="match status" value="1"/>
</dbReference>
<dbReference type="SMART" id="SM00028">
    <property type="entry name" value="TPR"/>
    <property type="match status" value="3"/>
</dbReference>
<keyword evidence="5" id="KW-0217">Developmental protein</keyword>
<accession>A0A6J1R7N0</accession>
<dbReference type="Pfam" id="PF00515">
    <property type="entry name" value="TPR_1"/>
    <property type="match status" value="1"/>
</dbReference>
<evidence type="ECO:0000313" key="12">
    <source>
        <dbReference type="Proteomes" id="UP000504618"/>
    </source>
</evidence>
<keyword evidence="10" id="KW-0143">Chaperone</keyword>